<dbReference type="PROSITE" id="PS50928">
    <property type="entry name" value="ABC_TM1"/>
    <property type="match status" value="1"/>
</dbReference>
<evidence type="ECO:0000256" key="6">
    <source>
        <dbReference type="ARBA" id="ARBA00022692"/>
    </source>
</evidence>
<dbReference type="Gene3D" id="3.10.650.10">
    <property type="entry name" value="MalF N-terminal region-like"/>
    <property type="match status" value="1"/>
</dbReference>
<feature type="transmembrane region" description="Helical" evidence="9">
    <location>
        <begin position="66"/>
        <end position="84"/>
    </location>
</feature>
<evidence type="ECO:0000256" key="8">
    <source>
        <dbReference type="ARBA" id="ARBA00023136"/>
    </source>
</evidence>
<comment type="subcellular location">
    <subcellularLocation>
        <location evidence="1 9">Cell membrane</location>
        <topology evidence="1 9">Multi-pass membrane protein</topology>
    </subcellularLocation>
</comment>
<evidence type="ECO:0000256" key="9">
    <source>
        <dbReference type="RuleBase" id="RU363032"/>
    </source>
</evidence>
<dbReference type="SUPFAM" id="SSF161098">
    <property type="entry name" value="MetI-like"/>
    <property type="match status" value="1"/>
</dbReference>
<organism evidence="13 14">
    <name type="scientific">Phytoactinopolyspora mesophila</name>
    <dbReference type="NCBI Taxonomy" id="2650750"/>
    <lineage>
        <taxon>Bacteria</taxon>
        <taxon>Bacillati</taxon>
        <taxon>Actinomycetota</taxon>
        <taxon>Actinomycetes</taxon>
        <taxon>Jiangellales</taxon>
        <taxon>Jiangellaceae</taxon>
        <taxon>Phytoactinopolyspora</taxon>
    </lineage>
</organism>
<evidence type="ECO:0000256" key="4">
    <source>
        <dbReference type="ARBA" id="ARBA00022475"/>
    </source>
</evidence>
<protein>
    <recommendedName>
        <fullName evidence="10">Maltose/maltodextrin transport system permease protein</fullName>
    </recommendedName>
</protein>
<keyword evidence="14" id="KW-1185">Reference proteome</keyword>
<evidence type="ECO:0000313" key="14">
    <source>
        <dbReference type="Proteomes" id="UP000460435"/>
    </source>
</evidence>
<dbReference type="Proteomes" id="UP000460435">
    <property type="component" value="Unassembled WGS sequence"/>
</dbReference>
<evidence type="ECO:0000256" key="11">
    <source>
        <dbReference type="SAM" id="MobiDB-lite"/>
    </source>
</evidence>
<feature type="transmembrane region" description="Helical" evidence="9">
    <location>
        <begin position="514"/>
        <end position="536"/>
    </location>
</feature>
<keyword evidence="4 10" id="KW-1003">Cell membrane</keyword>
<evidence type="ECO:0000256" key="2">
    <source>
        <dbReference type="ARBA" id="ARBA00009047"/>
    </source>
</evidence>
<feature type="region of interest" description="Disordered" evidence="11">
    <location>
        <begin position="1"/>
        <end position="27"/>
    </location>
</feature>
<evidence type="ECO:0000256" key="5">
    <source>
        <dbReference type="ARBA" id="ARBA00022597"/>
    </source>
</evidence>
<comment type="caution">
    <text evidence="13">The sequence shown here is derived from an EMBL/GenBank/DDBJ whole genome shotgun (WGS) entry which is preliminary data.</text>
</comment>
<dbReference type="InterPro" id="IPR000515">
    <property type="entry name" value="MetI-like"/>
</dbReference>
<dbReference type="InterPro" id="IPR035277">
    <property type="entry name" value="MalF_N"/>
</dbReference>
<dbReference type="GO" id="GO:1990060">
    <property type="term" value="C:maltose transport complex"/>
    <property type="evidence" value="ECO:0007669"/>
    <property type="project" value="TreeGrafter"/>
</dbReference>
<keyword evidence="6 9" id="KW-0812">Transmembrane</keyword>
<feature type="transmembrane region" description="Helical" evidence="9">
    <location>
        <begin position="451"/>
        <end position="477"/>
    </location>
</feature>
<evidence type="ECO:0000256" key="1">
    <source>
        <dbReference type="ARBA" id="ARBA00004651"/>
    </source>
</evidence>
<keyword evidence="5 10" id="KW-0762">Sugar transport</keyword>
<feature type="transmembrane region" description="Helical" evidence="9">
    <location>
        <begin position="400"/>
        <end position="422"/>
    </location>
</feature>
<dbReference type="GO" id="GO:0042956">
    <property type="term" value="P:maltodextrin transmembrane transport"/>
    <property type="evidence" value="ECO:0007669"/>
    <property type="project" value="TreeGrafter"/>
</dbReference>
<dbReference type="Gene3D" id="1.10.3720.10">
    <property type="entry name" value="MetI-like"/>
    <property type="match status" value="1"/>
</dbReference>
<dbReference type="GO" id="GO:0015423">
    <property type="term" value="F:ABC-type maltose transporter activity"/>
    <property type="evidence" value="ECO:0007669"/>
    <property type="project" value="TreeGrafter"/>
</dbReference>
<dbReference type="Pfam" id="PF16296">
    <property type="entry name" value="TM_PBP2_N"/>
    <property type="match status" value="1"/>
</dbReference>
<feature type="transmembrane region" description="Helical" evidence="9">
    <location>
        <begin position="93"/>
        <end position="113"/>
    </location>
</feature>
<feature type="domain" description="ABC transmembrane type-1" evidence="12">
    <location>
        <begin position="311"/>
        <end position="535"/>
    </location>
</feature>
<keyword evidence="7 9" id="KW-1133">Transmembrane helix</keyword>
<feature type="transmembrane region" description="Helical" evidence="9">
    <location>
        <begin position="489"/>
        <end position="508"/>
    </location>
</feature>
<dbReference type="Gene3D" id="1.20.58.370">
    <property type="entry name" value="MalF N-terminal region-like"/>
    <property type="match status" value="1"/>
</dbReference>
<reference evidence="13 14" key="1">
    <citation type="submission" date="2019-11" db="EMBL/GenBank/DDBJ databases">
        <authorList>
            <person name="Li X.-J."/>
            <person name="Feng X.-M."/>
        </authorList>
    </citation>
    <scope>NUCLEOTIDE SEQUENCE [LARGE SCALE GENOMIC DNA]</scope>
    <source>
        <strain evidence="13 14">XMNu-373</strain>
    </source>
</reference>
<gene>
    <name evidence="13" type="ORF">F7O44_01485</name>
</gene>
<feature type="transmembrane region" description="Helical" evidence="9">
    <location>
        <begin position="349"/>
        <end position="370"/>
    </location>
</feature>
<dbReference type="PANTHER" id="PTHR47314">
    <property type="entry name" value="MALTOSE/MALTODEXTRIN TRANSPORT SYSTEM PERMEASE PROTEIN MALF"/>
    <property type="match status" value="1"/>
</dbReference>
<feature type="transmembrane region" description="Helical" evidence="9">
    <location>
        <begin position="39"/>
        <end position="60"/>
    </location>
</feature>
<evidence type="ECO:0000259" key="12">
    <source>
        <dbReference type="PROSITE" id="PS50928"/>
    </source>
</evidence>
<dbReference type="RefSeq" id="WP_162448420.1">
    <property type="nucleotide sequence ID" value="NZ_WLZY01000001.1"/>
</dbReference>
<accession>A0A7K3LXJ0</accession>
<feature type="compositionally biased region" description="Low complexity" evidence="11">
    <location>
        <begin position="1"/>
        <end position="19"/>
    </location>
</feature>
<dbReference type="InterPro" id="IPR035906">
    <property type="entry name" value="MetI-like_sf"/>
</dbReference>
<keyword evidence="8 9" id="KW-0472">Membrane</keyword>
<dbReference type="SUPFAM" id="SSF160964">
    <property type="entry name" value="MalF N-terminal region-like"/>
    <property type="match status" value="1"/>
</dbReference>
<dbReference type="CDD" id="cd06261">
    <property type="entry name" value="TM_PBP2"/>
    <property type="match status" value="1"/>
</dbReference>
<evidence type="ECO:0000256" key="10">
    <source>
        <dbReference type="RuleBase" id="RU367050"/>
    </source>
</evidence>
<evidence type="ECO:0000313" key="13">
    <source>
        <dbReference type="EMBL" id="NDL55736.1"/>
    </source>
</evidence>
<sequence length="546" mass="59846">MPTDEPLASSPSSAGTPGPARRRPGESHARAWHGTGWGFVVKLVIMAAINAVGLAIVWSAYVEGSWGILAGTLALTVAANWVYFSKRSLPSKYLFPGLAFLLIFQLFTMAYTFNVAMTNYGTGHNSTQEQAVDALLIQNERAVEGAETYPLTVLQRDGEIGFALLADGQVLVGDAETALAAEPQATVDGDSVTAVPGWDVVDRATLLGDQSLQQQVLDLRVPVSDDSDDGSIRTREGTRGTVYQSTLDWDPQADTLTDTETGVVYVARDDGRFVADDGSALPVGWQVYVGFDNFVRGFTDTNYAGPFWRITAWTFAFAILTVATSFLMGLWMAVVFNDARIRGRKVMRMLFILPYAFPAFLSALLWRGMLNANPDYGIINNLFFFGARIEWLSDPWLAKLAIILVNLWLSFPYWFLVCTGALQSLPNDVLEAARIDGASRWRTWTTITPPLLLISTAPLIIAAFAFNFNNFTIIYMLTEGRPRFTDTSAVLGHTDILITMIYQISGVAGGRADYGLASALSIIVFLVVGVISAFAFRRTRKLEEIL</sequence>
<evidence type="ECO:0000256" key="7">
    <source>
        <dbReference type="ARBA" id="ARBA00022989"/>
    </source>
</evidence>
<comment type="function">
    <text evidence="10">Part of the ABC transporter complex MalEFGK involved in maltose/maltodextrin import. Probably responsible for the translocation of the substrate across the membrane.</text>
</comment>
<feature type="transmembrane region" description="Helical" evidence="9">
    <location>
        <begin position="312"/>
        <end position="337"/>
    </location>
</feature>
<dbReference type="AlphaFoldDB" id="A0A7K3LXJ0"/>
<name>A0A7K3LXJ0_9ACTN</name>
<dbReference type="Pfam" id="PF00528">
    <property type="entry name" value="BPD_transp_1"/>
    <property type="match status" value="1"/>
</dbReference>
<keyword evidence="3 9" id="KW-0813">Transport</keyword>
<dbReference type="PANTHER" id="PTHR47314:SF1">
    <property type="entry name" value="MALTOSE_MALTODEXTRIN TRANSPORT SYSTEM PERMEASE PROTEIN MALF"/>
    <property type="match status" value="1"/>
</dbReference>
<proteinExistence type="inferred from homology"/>
<evidence type="ECO:0000256" key="3">
    <source>
        <dbReference type="ARBA" id="ARBA00022448"/>
    </source>
</evidence>
<dbReference type="EMBL" id="WLZY01000001">
    <property type="protein sequence ID" value="NDL55736.1"/>
    <property type="molecule type" value="Genomic_DNA"/>
</dbReference>
<dbReference type="InterPro" id="IPR032550">
    <property type="entry name" value="TM_PBP2_N"/>
</dbReference>
<comment type="similarity">
    <text evidence="2 10">Belongs to the binding-protein-dependent transport system permease family. MalFG subfamily.</text>
</comment>